<dbReference type="SUPFAM" id="SSF46785">
    <property type="entry name" value="Winged helix' DNA-binding domain"/>
    <property type="match status" value="1"/>
</dbReference>
<keyword evidence="3" id="KW-0804">Transcription</keyword>
<dbReference type="Gene3D" id="1.20.120.530">
    <property type="entry name" value="GntR ligand-binding domain-like"/>
    <property type="match status" value="1"/>
</dbReference>
<dbReference type="InterPro" id="IPR000524">
    <property type="entry name" value="Tscrpt_reg_HTH_GntR"/>
</dbReference>
<dbReference type="EMBL" id="FZOW01000024">
    <property type="protein sequence ID" value="SNT47350.1"/>
    <property type="molecule type" value="Genomic_DNA"/>
</dbReference>
<evidence type="ECO:0000256" key="3">
    <source>
        <dbReference type="ARBA" id="ARBA00023163"/>
    </source>
</evidence>
<dbReference type="Proteomes" id="UP000198327">
    <property type="component" value="Unassembled WGS sequence"/>
</dbReference>
<protein>
    <submittedName>
        <fullName evidence="5">DNA-binding transcriptional regulator, GntR family</fullName>
    </submittedName>
</protein>
<keyword evidence="6" id="KW-1185">Reference proteome</keyword>
<dbReference type="InterPro" id="IPR036390">
    <property type="entry name" value="WH_DNA-bd_sf"/>
</dbReference>
<evidence type="ECO:0000313" key="6">
    <source>
        <dbReference type="Proteomes" id="UP000198327"/>
    </source>
</evidence>
<reference evidence="6" key="1">
    <citation type="submission" date="2017-06" db="EMBL/GenBank/DDBJ databases">
        <authorList>
            <person name="Varghese N."/>
            <person name="Submissions S."/>
        </authorList>
    </citation>
    <scope>NUCLEOTIDE SEQUENCE [LARGE SCALE GENOMIC DNA]</scope>
    <source>
        <strain evidence="6">JCM 23211</strain>
    </source>
</reference>
<organism evidence="5 6">
    <name type="scientific">Rhodococcoides kyotonense</name>
    <dbReference type="NCBI Taxonomy" id="398843"/>
    <lineage>
        <taxon>Bacteria</taxon>
        <taxon>Bacillati</taxon>
        <taxon>Actinomycetota</taxon>
        <taxon>Actinomycetes</taxon>
        <taxon>Mycobacteriales</taxon>
        <taxon>Nocardiaceae</taxon>
        <taxon>Rhodococcoides</taxon>
    </lineage>
</organism>
<dbReference type="OrthoDB" id="3186208at2"/>
<sequence>MAGDSKSDRVYAQLKSEIMSGEIPPGASLSAIATGDRLQASRTPVRQAFVRLEAEGLVTLVDRQGARVAPISISGVRDLFELRTLLESTATGMVADAVRLDSSIAAPFQQILDELEELEAQAPSTQRWERFYTLAEEFDRAVIAHTRNVQLSRSIAELRPHSARLRSIAHSTDRLAASLAEHKHMCRAIIDGAVAAAEEASAVHLKATEQTILDAVMKPTRVGRGPQIDLITA</sequence>
<dbReference type="PANTHER" id="PTHR43537">
    <property type="entry name" value="TRANSCRIPTIONAL REGULATOR, GNTR FAMILY"/>
    <property type="match status" value="1"/>
</dbReference>
<accession>A0A239MXY8</accession>
<dbReference type="SUPFAM" id="SSF48008">
    <property type="entry name" value="GntR ligand-binding domain-like"/>
    <property type="match status" value="1"/>
</dbReference>
<evidence type="ECO:0000256" key="1">
    <source>
        <dbReference type="ARBA" id="ARBA00023015"/>
    </source>
</evidence>
<keyword evidence="1" id="KW-0805">Transcription regulation</keyword>
<dbReference type="InterPro" id="IPR008920">
    <property type="entry name" value="TF_FadR/GntR_C"/>
</dbReference>
<dbReference type="CDD" id="cd07377">
    <property type="entry name" value="WHTH_GntR"/>
    <property type="match status" value="1"/>
</dbReference>
<dbReference type="GO" id="GO:0003700">
    <property type="term" value="F:DNA-binding transcription factor activity"/>
    <property type="evidence" value="ECO:0007669"/>
    <property type="project" value="InterPro"/>
</dbReference>
<evidence type="ECO:0000313" key="5">
    <source>
        <dbReference type="EMBL" id="SNT47350.1"/>
    </source>
</evidence>
<dbReference type="PANTHER" id="PTHR43537:SF24">
    <property type="entry name" value="GLUCONATE OPERON TRANSCRIPTIONAL REPRESSOR"/>
    <property type="match status" value="1"/>
</dbReference>
<dbReference type="GO" id="GO:0003677">
    <property type="term" value="F:DNA binding"/>
    <property type="evidence" value="ECO:0007669"/>
    <property type="project" value="UniProtKB-KW"/>
</dbReference>
<dbReference type="Gene3D" id="1.10.10.10">
    <property type="entry name" value="Winged helix-like DNA-binding domain superfamily/Winged helix DNA-binding domain"/>
    <property type="match status" value="1"/>
</dbReference>
<dbReference type="InterPro" id="IPR036388">
    <property type="entry name" value="WH-like_DNA-bd_sf"/>
</dbReference>
<dbReference type="Pfam" id="PF07729">
    <property type="entry name" value="FCD"/>
    <property type="match status" value="1"/>
</dbReference>
<keyword evidence="2 5" id="KW-0238">DNA-binding</keyword>
<dbReference type="Pfam" id="PF00392">
    <property type="entry name" value="GntR"/>
    <property type="match status" value="1"/>
</dbReference>
<dbReference type="InterPro" id="IPR011711">
    <property type="entry name" value="GntR_C"/>
</dbReference>
<name>A0A239MXY8_9NOCA</name>
<evidence type="ECO:0000259" key="4">
    <source>
        <dbReference type="PROSITE" id="PS50949"/>
    </source>
</evidence>
<feature type="domain" description="HTH gntR-type" evidence="4">
    <location>
        <begin position="4"/>
        <end position="71"/>
    </location>
</feature>
<dbReference type="SMART" id="SM00895">
    <property type="entry name" value="FCD"/>
    <property type="match status" value="1"/>
</dbReference>
<proteinExistence type="predicted"/>
<dbReference type="AlphaFoldDB" id="A0A239MXY8"/>
<gene>
    <name evidence="5" type="ORF">SAMN05421642_12436</name>
</gene>
<dbReference type="RefSeq" id="WP_089251984.1">
    <property type="nucleotide sequence ID" value="NZ_FZOW01000024.1"/>
</dbReference>
<dbReference type="SMART" id="SM00345">
    <property type="entry name" value="HTH_GNTR"/>
    <property type="match status" value="1"/>
</dbReference>
<dbReference type="PROSITE" id="PS50949">
    <property type="entry name" value="HTH_GNTR"/>
    <property type="match status" value="1"/>
</dbReference>
<evidence type="ECO:0000256" key="2">
    <source>
        <dbReference type="ARBA" id="ARBA00023125"/>
    </source>
</evidence>